<feature type="transmembrane region" description="Helical" evidence="1">
    <location>
        <begin position="128"/>
        <end position="146"/>
    </location>
</feature>
<dbReference type="Proteomes" id="UP000248987">
    <property type="component" value="Unassembled WGS sequence"/>
</dbReference>
<evidence type="ECO:0000256" key="1">
    <source>
        <dbReference type="SAM" id="Phobius"/>
    </source>
</evidence>
<feature type="transmembrane region" description="Helical" evidence="1">
    <location>
        <begin position="66"/>
        <end position="86"/>
    </location>
</feature>
<reference evidence="2 3" key="1">
    <citation type="submission" date="2018-06" db="EMBL/GenBank/DDBJ databases">
        <title>Genomic Encyclopedia of Archaeal and Bacterial Type Strains, Phase II (KMG-II): from individual species to whole genera.</title>
        <authorList>
            <person name="Goeker M."/>
        </authorList>
    </citation>
    <scope>NUCLEOTIDE SEQUENCE [LARGE SCALE GENOMIC DNA]</scope>
    <source>
        <strain evidence="2 3">DSM 12408</strain>
    </source>
</reference>
<gene>
    <name evidence="2" type="ORF">LX77_01918</name>
</gene>
<dbReference type="EMBL" id="QLLQ01000006">
    <property type="protein sequence ID" value="RAJ24366.1"/>
    <property type="molecule type" value="Genomic_DNA"/>
</dbReference>
<feature type="transmembrane region" description="Helical" evidence="1">
    <location>
        <begin position="354"/>
        <end position="371"/>
    </location>
</feature>
<keyword evidence="3" id="KW-1185">Reference proteome</keyword>
<feature type="transmembrane region" description="Helical" evidence="1">
    <location>
        <begin position="328"/>
        <end position="347"/>
    </location>
</feature>
<feature type="transmembrane region" description="Helical" evidence="1">
    <location>
        <begin position="12"/>
        <end position="31"/>
    </location>
</feature>
<organism evidence="2 3">
    <name type="scientific">Gelidibacter algens</name>
    <dbReference type="NCBI Taxonomy" id="49280"/>
    <lineage>
        <taxon>Bacteria</taxon>
        <taxon>Pseudomonadati</taxon>
        <taxon>Bacteroidota</taxon>
        <taxon>Flavobacteriia</taxon>
        <taxon>Flavobacteriales</taxon>
        <taxon>Flavobacteriaceae</taxon>
        <taxon>Gelidibacter</taxon>
    </lineage>
</organism>
<feature type="transmembrane region" description="Helical" evidence="1">
    <location>
        <begin position="199"/>
        <end position="216"/>
    </location>
</feature>
<feature type="transmembrane region" description="Helical" evidence="1">
    <location>
        <begin position="223"/>
        <end position="243"/>
    </location>
</feature>
<evidence type="ECO:0000313" key="2">
    <source>
        <dbReference type="EMBL" id="RAJ24366.1"/>
    </source>
</evidence>
<sequence>MFITVKRLLQWALYSVVIYIFLNIIFVPQGINIQKIIITSFMLFSLIAFITIGIKNSKQLKAISSYARLIFYLIIFWACIIIIRGFSLSIQDWVTNFGNIYMAAAWIAPIALIPGLKIENWTTVFKTIFFMFHLMFLLFLISFFYNKGYNDWAMLVRPVNFILLIGLYHYRLFDKIKVFLIIIIYILLNAYFTSRRIDLVFLFLTFSLLLMDKLLLLRDRKTILRYILFGFLFVFTIIFTLGYEVISNFIASFINFQESRIFLFTELSNELSTMEKFIGRGSLGTYYSEYFEHTRYYVVEILKKEWYGDSSIRITTEVGYLQMILKGGFILLALHMLFYIYAIYLGIFRSNNKFISRLGYYILVMSILSLVEFRPAFTPTFIFLWMAIGTVLSKRYRQMNDNEINSLIKFK</sequence>
<evidence type="ECO:0008006" key="4">
    <source>
        <dbReference type="Google" id="ProtNLM"/>
    </source>
</evidence>
<feature type="transmembrane region" description="Helical" evidence="1">
    <location>
        <begin position="152"/>
        <end position="169"/>
    </location>
</feature>
<evidence type="ECO:0000313" key="3">
    <source>
        <dbReference type="Proteomes" id="UP000248987"/>
    </source>
</evidence>
<keyword evidence="1" id="KW-0812">Transmembrane</keyword>
<accession>A0A327S5K8</accession>
<keyword evidence="1" id="KW-1133">Transmembrane helix</keyword>
<name>A0A327S5K8_9FLAO</name>
<proteinExistence type="predicted"/>
<feature type="transmembrane region" description="Helical" evidence="1">
    <location>
        <begin position="176"/>
        <end position="193"/>
    </location>
</feature>
<keyword evidence="1" id="KW-0472">Membrane</keyword>
<feature type="transmembrane region" description="Helical" evidence="1">
    <location>
        <begin position="37"/>
        <end position="54"/>
    </location>
</feature>
<protein>
    <recommendedName>
        <fullName evidence="4">O-antigen ligase-like membrane protein</fullName>
    </recommendedName>
</protein>
<feature type="transmembrane region" description="Helical" evidence="1">
    <location>
        <begin position="98"/>
        <end position="116"/>
    </location>
</feature>
<comment type="caution">
    <text evidence="2">The sequence shown here is derived from an EMBL/GenBank/DDBJ whole genome shotgun (WGS) entry which is preliminary data.</text>
</comment>
<feature type="transmembrane region" description="Helical" evidence="1">
    <location>
        <begin position="377"/>
        <end position="393"/>
    </location>
</feature>
<dbReference type="AlphaFoldDB" id="A0A327S5K8"/>
<dbReference type="RefSeq" id="WP_111625867.1">
    <property type="nucleotide sequence ID" value="NZ_QLLQ01000006.1"/>
</dbReference>